<evidence type="ECO:0000256" key="3">
    <source>
        <dbReference type="ARBA" id="ARBA00022801"/>
    </source>
</evidence>
<dbReference type="AlphaFoldDB" id="A0A1C3ZP67"/>
<dbReference type="SUPFAM" id="SSF54060">
    <property type="entry name" value="His-Me finger endonucleases"/>
    <property type="match status" value="1"/>
</dbReference>
<keyword evidence="3" id="KW-0378">Hydrolase</keyword>
<evidence type="ECO:0000256" key="2">
    <source>
        <dbReference type="ARBA" id="ARBA00022722"/>
    </source>
</evidence>
<dbReference type="Proteomes" id="UP000199670">
    <property type="component" value="Unassembled WGS sequence"/>
</dbReference>
<comment type="similarity">
    <text evidence="1">Belongs to the EndA/NucM nuclease family.</text>
</comment>
<evidence type="ECO:0000313" key="5">
    <source>
        <dbReference type="Proteomes" id="UP000199670"/>
    </source>
</evidence>
<organism evidence="4 5">
    <name type="scientific">Gilliamella bombicola</name>
    <dbReference type="NCBI Taxonomy" id="1798182"/>
    <lineage>
        <taxon>Bacteria</taxon>
        <taxon>Pseudomonadati</taxon>
        <taxon>Pseudomonadota</taxon>
        <taxon>Gammaproteobacteria</taxon>
        <taxon>Orbales</taxon>
        <taxon>Orbaceae</taxon>
        <taxon>Gilliamella</taxon>
    </lineage>
</organism>
<reference evidence="5" key="1">
    <citation type="submission" date="2016-08" db="EMBL/GenBank/DDBJ databases">
        <authorList>
            <person name="Varghese N."/>
            <person name="Submissions Spin"/>
        </authorList>
    </citation>
    <scope>NUCLEOTIDE SEQUENCE [LARGE SCALE GENOMIC DNA]</scope>
    <source>
        <strain evidence="5">R-53248</strain>
    </source>
</reference>
<dbReference type="STRING" id="1798182.GA0061081_10230"/>
<dbReference type="GO" id="GO:0016787">
    <property type="term" value="F:hydrolase activity"/>
    <property type="evidence" value="ECO:0007669"/>
    <property type="project" value="UniProtKB-KW"/>
</dbReference>
<protein>
    <submittedName>
        <fullName evidence="4">Deoxyribonuclease-1</fullName>
    </submittedName>
</protein>
<dbReference type="InterPro" id="IPR044925">
    <property type="entry name" value="His-Me_finger_sf"/>
</dbReference>
<evidence type="ECO:0000313" key="4">
    <source>
        <dbReference type="EMBL" id="SCB84032.1"/>
    </source>
</evidence>
<accession>A0A1C3ZP67</accession>
<proteinExistence type="inferred from homology"/>
<sequence>MDFMEKIAILLLFTPLFVYSAQNFNSAKTHLTKLYKLNPNQTTFYCGCEFSWVGKKSVVDFSKCGYQPRKNQIRAERIEWEHVMPAENFGRHLTCWQEGGRKACKKDATFNQIEGDMHNLQPAIGEVNGDRSNYRYSQFTKEFNQYGQCKSAVDFKARVFQPRNEIRGMIARTYLYMSDKYKINLSNQEKKLMMAWNKMYAPENWECKRNVHIAKVQGNDNKFVTGRCTQ</sequence>
<dbReference type="RefSeq" id="WP_091346684.1">
    <property type="nucleotide sequence ID" value="NZ_FMAQ01000002.1"/>
</dbReference>
<keyword evidence="5" id="KW-1185">Reference proteome</keyword>
<keyword evidence="2" id="KW-0540">Nuclease</keyword>
<dbReference type="EMBL" id="FMAQ01000002">
    <property type="protein sequence ID" value="SCB84032.1"/>
    <property type="molecule type" value="Genomic_DNA"/>
</dbReference>
<evidence type="ECO:0000256" key="1">
    <source>
        <dbReference type="ARBA" id="ARBA00006429"/>
    </source>
</evidence>
<name>A0A1C3ZP67_9GAMM</name>
<dbReference type="OrthoDB" id="9800417at2"/>
<dbReference type="InterPro" id="IPR007346">
    <property type="entry name" value="Endonuclease-I"/>
</dbReference>
<dbReference type="PANTHER" id="PTHR33607:SF2">
    <property type="entry name" value="ENDONUCLEASE-1"/>
    <property type="match status" value="1"/>
</dbReference>
<dbReference type="PANTHER" id="PTHR33607">
    <property type="entry name" value="ENDONUCLEASE-1"/>
    <property type="match status" value="1"/>
</dbReference>
<gene>
    <name evidence="4" type="ORF">GA0061081_10230</name>
</gene>
<dbReference type="GO" id="GO:0004518">
    <property type="term" value="F:nuclease activity"/>
    <property type="evidence" value="ECO:0007669"/>
    <property type="project" value="UniProtKB-KW"/>
</dbReference>
<dbReference type="Pfam" id="PF04231">
    <property type="entry name" value="Endonuclease_1"/>
    <property type="match status" value="1"/>
</dbReference>